<evidence type="ECO:0000313" key="2">
    <source>
        <dbReference type="EMBL" id="CAE4571175.1"/>
    </source>
</evidence>
<dbReference type="EMBL" id="HBNR01016403">
    <property type="protein sequence ID" value="CAE4571175.1"/>
    <property type="molecule type" value="Transcribed_RNA"/>
</dbReference>
<organism evidence="2">
    <name type="scientific">Alexandrium monilatum</name>
    <dbReference type="NCBI Taxonomy" id="311494"/>
    <lineage>
        <taxon>Eukaryota</taxon>
        <taxon>Sar</taxon>
        <taxon>Alveolata</taxon>
        <taxon>Dinophyceae</taxon>
        <taxon>Gonyaulacales</taxon>
        <taxon>Pyrocystaceae</taxon>
        <taxon>Alexandrium</taxon>
    </lineage>
</organism>
<protein>
    <submittedName>
        <fullName evidence="2">Uncharacterized protein</fullName>
    </submittedName>
</protein>
<sequence>MAKLEKDMEQAMQMEQVEQMVLERRLASLKDRYNSMESALTHEEERARLEKDEAKRKDDLAVAEAATAQNLTSAIHEAKTAETALVRREGALKERVITITEETQQLLR</sequence>
<evidence type="ECO:0000256" key="1">
    <source>
        <dbReference type="SAM" id="MobiDB-lite"/>
    </source>
</evidence>
<proteinExistence type="predicted"/>
<gene>
    <name evidence="2" type="ORF">AMON00008_LOCUS10794</name>
</gene>
<feature type="region of interest" description="Disordered" evidence="1">
    <location>
        <begin position="36"/>
        <end position="55"/>
    </location>
</feature>
<name>A0A7S4Q3C0_9DINO</name>
<accession>A0A7S4Q3C0</accession>
<reference evidence="2" key="1">
    <citation type="submission" date="2021-01" db="EMBL/GenBank/DDBJ databases">
        <authorList>
            <person name="Corre E."/>
            <person name="Pelletier E."/>
            <person name="Niang G."/>
            <person name="Scheremetjew M."/>
            <person name="Finn R."/>
            <person name="Kale V."/>
            <person name="Holt S."/>
            <person name="Cochrane G."/>
            <person name="Meng A."/>
            <person name="Brown T."/>
            <person name="Cohen L."/>
        </authorList>
    </citation>
    <scope>NUCLEOTIDE SEQUENCE</scope>
    <source>
        <strain evidence="2">CCMP3105</strain>
    </source>
</reference>
<dbReference type="AlphaFoldDB" id="A0A7S4Q3C0"/>